<dbReference type="RefSeq" id="WP_379321940.1">
    <property type="nucleotide sequence ID" value="NZ_JBHTLM010000033.1"/>
</dbReference>
<organism evidence="1 2">
    <name type="scientific">Paenibacillus puldeungensis</name>
    <dbReference type="NCBI Taxonomy" id="696536"/>
    <lineage>
        <taxon>Bacteria</taxon>
        <taxon>Bacillati</taxon>
        <taxon>Bacillota</taxon>
        <taxon>Bacilli</taxon>
        <taxon>Bacillales</taxon>
        <taxon>Paenibacillaceae</taxon>
        <taxon>Paenibacillus</taxon>
    </lineage>
</organism>
<name>A0ABW3S5R0_9BACL</name>
<evidence type="ECO:0000313" key="2">
    <source>
        <dbReference type="Proteomes" id="UP001597262"/>
    </source>
</evidence>
<accession>A0ABW3S5R0</accession>
<proteinExistence type="predicted"/>
<protein>
    <submittedName>
        <fullName evidence="1">Uncharacterized protein</fullName>
    </submittedName>
</protein>
<keyword evidence="2" id="KW-1185">Reference proteome</keyword>
<dbReference type="Proteomes" id="UP001597262">
    <property type="component" value="Unassembled WGS sequence"/>
</dbReference>
<sequence>MDLINITQEIHAASQRLSKSADALFSLGKAKAEAERDYRLALAQEILKLRAEKVPVTIIENLAKGNVSELLFKRDLAETQFKAGIEATDAIKVQVSALQTILKYQTDV</sequence>
<dbReference type="EMBL" id="JBHTLM010000033">
    <property type="protein sequence ID" value="MFD1179515.1"/>
    <property type="molecule type" value="Genomic_DNA"/>
</dbReference>
<evidence type="ECO:0000313" key="1">
    <source>
        <dbReference type="EMBL" id="MFD1179515.1"/>
    </source>
</evidence>
<comment type="caution">
    <text evidence="1">The sequence shown here is derived from an EMBL/GenBank/DDBJ whole genome shotgun (WGS) entry which is preliminary data.</text>
</comment>
<reference evidence="2" key="1">
    <citation type="journal article" date="2019" name="Int. J. Syst. Evol. Microbiol.">
        <title>The Global Catalogue of Microorganisms (GCM) 10K type strain sequencing project: providing services to taxonomists for standard genome sequencing and annotation.</title>
        <authorList>
            <consortium name="The Broad Institute Genomics Platform"/>
            <consortium name="The Broad Institute Genome Sequencing Center for Infectious Disease"/>
            <person name="Wu L."/>
            <person name="Ma J."/>
        </authorList>
    </citation>
    <scope>NUCLEOTIDE SEQUENCE [LARGE SCALE GENOMIC DNA]</scope>
    <source>
        <strain evidence="2">CCUG 59189</strain>
    </source>
</reference>
<gene>
    <name evidence="1" type="ORF">ACFQ3W_24905</name>
</gene>